<dbReference type="EMBL" id="JAPWDV010000002">
    <property type="protein sequence ID" value="KAJ6220561.1"/>
    <property type="molecule type" value="Genomic_DNA"/>
</dbReference>
<keyword evidence="2" id="KW-1185">Reference proteome</keyword>
<sequence length="604" mass="71117">MSNCLKSNNVNINSLINKLTSAKIDQSQQVSSQQRLLNNQFEQIREQFSLVIFLLSQFKVHYLSWIKNSIHLPKYWLRFSSFYDLLLQLPEFYISSENSEEKNNLINELIICESICDAYEYRRKLFIQISNVIGLRYLTNEKQVQIVLEEHGSVEENNFEKSSNDENDDDQFIENQYEVDDSGRKILGKINLNENTKTCVTLPLYTNLLKSDMNIVLVFFDAEDGHPVKGKHQDGTQSNQQIVISESTISGFDGYNKRQKVELIDNDDNNRERDNTITIEFDLQMQWQIDSICFERMAPYIDMVDIVEKLPGAIYHLGNYYWSFVNDFYRWCATESLDIRIRYGAIISFQEMCLLLPLKILYDEMAPICVSMYIGRYPSLNLLFQYDDDDDDDEQDDEIDQIEYISEPISLIDNLIFVFNYISSDDQINFLFRFKPFVSVLLRHRFHYTIRLFELIKANLGNYMIEHYEEPIIPLICTFIFELTSVHNPTESFYDPRKTNLDCTSISQLANCLTRLAIDCIDQSKPIGWQIESIDHSTMISVKSLLQQLLRSLFNRQTIPFLYAIYTGLLKRRVLYDQHLAPFITKQRLKQIYEWHPSLQSNNH</sequence>
<evidence type="ECO:0000313" key="2">
    <source>
        <dbReference type="Proteomes" id="UP001142055"/>
    </source>
</evidence>
<evidence type="ECO:0000313" key="1">
    <source>
        <dbReference type="EMBL" id="KAJ6220561.1"/>
    </source>
</evidence>
<comment type="caution">
    <text evidence="1">The sequence shown here is derived from an EMBL/GenBank/DDBJ whole genome shotgun (WGS) entry which is preliminary data.</text>
</comment>
<dbReference type="Proteomes" id="UP001142055">
    <property type="component" value="Chromosome 2"/>
</dbReference>
<name>A0A9Q0M6Z4_BLOTA</name>
<dbReference type="OMA" id="DEMAPIC"/>
<gene>
    <name evidence="1" type="ORF">RDWZM_006373</name>
</gene>
<organism evidence="1 2">
    <name type="scientific">Blomia tropicalis</name>
    <name type="common">Mite</name>
    <dbReference type="NCBI Taxonomy" id="40697"/>
    <lineage>
        <taxon>Eukaryota</taxon>
        <taxon>Metazoa</taxon>
        <taxon>Ecdysozoa</taxon>
        <taxon>Arthropoda</taxon>
        <taxon>Chelicerata</taxon>
        <taxon>Arachnida</taxon>
        <taxon>Acari</taxon>
        <taxon>Acariformes</taxon>
        <taxon>Sarcoptiformes</taxon>
        <taxon>Astigmata</taxon>
        <taxon>Glycyphagoidea</taxon>
        <taxon>Echimyopodidae</taxon>
        <taxon>Blomia</taxon>
    </lineage>
</organism>
<proteinExistence type="predicted"/>
<reference evidence="1" key="1">
    <citation type="submission" date="2022-12" db="EMBL/GenBank/DDBJ databases">
        <title>Genome assemblies of Blomia tropicalis.</title>
        <authorList>
            <person name="Cui Y."/>
        </authorList>
    </citation>
    <scope>NUCLEOTIDE SEQUENCE</scope>
    <source>
        <tissue evidence="1">Adult mites</tissue>
    </source>
</reference>
<dbReference type="AlphaFoldDB" id="A0A9Q0M6Z4"/>
<accession>A0A9Q0M6Z4</accession>
<protein>
    <submittedName>
        <fullName evidence="1">Uncharacterized protein</fullName>
    </submittedName>
</protein>